<dbReference type="PANTHER" id="PTHR23504">
    <property type="entry name" value="MAJOR FACILITATOR SUPERFAMILY DOMAIN-CONTAINING PROTEIN 10"/>
    <property type="match status" value="1"/>
</dbReference>
<evidence type="ECO:0000256" key="3">
    <source>
        <dbReference type="ARBA" id="ARBA00022692"/>
    </source>
</evidence>
<feature type="transmembrane region" description="Helical" evidence="6">
    <location>
        <begin position="146"/>
        <end position="164"/>
    </location>
</feature>
<feature type="transmembrane region" description="Helical" evidence="6">
    <location>
        <begin position="437"/>
        <end position="457"/>
    </location>
</feature>
<evidence type="ECO:0000313" key="8">
    <source>
        <dbReference type="EMBL" id="KAJ7675182.1"/>
    </source>
</evidence>
<dbReference type="InterPro" id="IPR020846">
    <property type="entry name" value="MFS_dom"/>
</dbReference>
<dbReference type="PROSITE" id="PS50850">
    <property type="entry name" value="MFS"/>
    <property type="match status" value="1"/>
</dbReference>
<dbReference type="Pfam" id="PF07690">
    <property type="entry name" value="MFS_1"/>
    <property type="match status" value="1"/>
</dbReference>
<feature type="transmembrane region" description="Helical" evidence="6">
    <location>
        <begin position="300"/>
        <end position="319"/>
    </location>
</feature>
<evidence type="ECO:0000256" key="2">
    <source>
        <dbReference type="ARBA" id="ARBA00022448"/>
    </source>
</evidence>
<feature type="transmembrane region" description="Helical" evidence="6">
    <location>
        <begin position="331"/>
        <end position="353"/>
    </location>
</feature>
<protein>
    <submittedName>
        <fullName evidence="8">Major facilitator superfamily domain-containing protein</fullName>
    </submittedName>
</protein>
<gene>
    <name evidence="8" type="ORF">B0H17DRAFT_870538</name>
</gene>
<dbReference type="InterPro" id="IPR036259">
    <property type="entry name" value="MFS_trans_sf"/>
</dbReference>
<feature type="transmembrane region" description="Helical" evidence="6">
    <location>
        <begin position="12"/>
        <end position="32"/>
    </location>
</feature>
<feature type="transmembrane region" description="Helical" evidence="6">
    <location>
        <begin position="52"/>
        <end position="71"/>
    </location>
</feature>
<evidence type="ECO:0000259" key="7">
    <source>
        <dbReference type="PROSITE" id="PS50850"/>
    </source>
</evidence>
<name>A0AAD7D2I9_MYCRO</name>
<feature type="transmembrane region" description="Helical" evidence="6">
    <location>
        <begin position="83"/>
        <end position="108"/>
    </location>
</feature>
<comment type="caution">
    <text evidence="8">The sequence shown here is derived from an EMBL/GenBank/DDBJ whole genome shotgun (WGS) entry which is preliminary data.</text>
</comment>
<dbReference type="EMBL" id="JARKIE010000151">
    <property type="protein sequence ID" value="KAJ7675182.1"/>
    <property type="molecule type" value="Genomic_DNA"/>
</dbReference>
<dbReference type="GO" id="GO:0016020">
    <property type="term" value="C:membrane"/>
    <property type="evidence" value="ECO:0007669"/>
    <property type="project" value="UniProtKB-SubCell"/>
</dbReference>
<dbReference type="PANTHER" id="PTHR23504:SF15">
    <property type="entry name" value="MAJOR FACILITATOR SUPERFAMILY (MFS) PROFILE DOMAIN-CONTAINING PROTEIN"/>
    <property type="match status" value="1"/>
</dbReference>
<keyword evidence="9" id="KW-1185">Reference proteome</keyword>
<feature type="domain" description="Major facilitator superfamily (MFS) profile" evidence="7">
    <location>
        <begin position="10"/>
        <end position="458"/>
    </location>
</feature>
<evidence type="ECO:0000313" key="9">
    <source>
        <dbReference type="Proteomes" id="UP001221757"/>
    </source>
</evidence>
<sequence length="458" mass="48931">KKRTPLPKLQLLILLSIQFAEPVTGLVIYPFVVQFVRDTGITGGDEGKTGLYSGLLESAFFLAESLTVLQFGRMSDMYGRRPVLLLGPLGLALCMLGFGLSSNFWVLFGFRCAQGAFNGNIGTAFPSSASDISDASNIADILSFNTVMWSVGATLSPFLGGVLANSEAKSSDTLGQIGLLRVHPYFLPCAVAASIAFASFVFAFLGLRETLPSAVARQRKKQKLATETDPLLTVETTVPEPLDVPDTAPPLRELLSRPVCIALLNSGLLAFCEMANESLQPLVYATPIGMGGLGLQPFDIGLIMGIYGMSNAFIQLFFGGRILRRFGPLRIFNAAFCALVLAFLAYPLLIFLAKPKLHARPLLRLRQVAYLSPGAIVDQNPTASTLIFIVDAAPNPASMGSVNGLAQLVGTALRGIAPSFSSSFFSLSVKNNLLDGYMVYFLLAGLTLGALRCSLLLP</sequence>
<reference evidence="8" key="1">
    <citation type="submission" date="2023-03" db="EMBL/GenBank/DDBJ databases">
        <title>Massive genome expansion in bonnet fungi (Mycena s.s.) driven by repeated elements and novel gene families across ecological guilds.</title>
        <authorList>
            <consortium name="Lawrence Berkeley National Laboratory"/>
            <person name="Harder C.B."/>
            <person name="Miyauchi S."/>
            <person name="Viragh M."/>
            <person name="Kuo A."/>
            <person name="Thoen E."/>
            <person name="Andreopoulos B."/>
            <person name="Lu D."/>
            <person name="Skrede I."/>
            <person name="Drula E."/>
            <person name="Henrissat B."/>
            <person name="Morin E."/>
            <person name="Kohler A."/>
            <person name="Barry K."/>
            <person name="LaButti K."/>
            <person name="Morin E."/>
            <person name="Salamov A."/>
            <person name="Lipzen A."/>
            <person name="Mereny Z."/>
            <person name="Hegedus B."/>
            <person name="Baldrian P."/>
            <person name="Stursova M."/>
            <person name="Weitz H."/>
            <person name="Taylor A."/>
            <person name="Grigoriev I.V."/>
            <person name="Nagy L.G."/>
            <person name="Martin F."/>
            <person name="Kauserud H."/>
        </authorList>
    </citation>
    <scope>NUCLEOTIDE SEQUENCE</scope>
    <source>
        <strain evidence="8">CBHHK067</strain>
    </source>
</reference>
<dbReference type="AlphaFoldDB" id="A0AAD7D2I9"/>
<feature type="non-terminal residue" evidence="8">
    <location>
        <position position="458"/>
    </location>
</feature>
<organism evidence="8 9">
    <name type="scientific">Mycena rosella</name>
    <name type="common">Pink bonnet</name>
    <name type="synonym">Agaricus rosellus</name>
    <dbReference type="NCBI Taxonomy" id="1033263"/>
    <lineage>
        <taxon>Eukaryota</taxon>
        <taxon>Fungi</taxon>
        <taxon>Dikarya</taxon>
        <taxon>Basidiomycota</taxon>
        <taxon>Agaricomycotina</taxon>
        <taxon>Agaricomycetes</taxon>
        <taxon>Agaricomycetidae</taxon>
        <taxon>Agaricales</taxon>
        <taxon>Marasmiineae</taxon>
        <taxon>Mycenaceae</taxon>
        <taxon>Mycena</taxon>
    </lineage>
</organism>
<accession>A0AAD7D2I9</accession>
<proteinExistence type="predicted"/>
<keyword evidence="2" id="KW-0813">Transport</keyword>
<evidence type="ECO:0000256" key="6">
    <source>
        <dbReference type="SAM" id="Phobius"/>
    </source>
</evidence>
<feature type="transmembrane region" description="Helical" evidence="6">
    <location>
        <begin position="185"/>
        <end position="207"/>
    </location>
</feature>
<dbReference type="SUPFAM" id="SSF103473">
    <property type="entry name" value="MFS general substrate transporter"/>
    <property type="match status" value="1"/>
</dbReference>
<comment type="subcellular location">
    <subcellularLocation>
        <location evidence="1">Membrane</location>
        <topology evidence="1">Multi-pass membrane protein</topology>
    </subcellularLocation>
</comment>
<keyword evidence="4 6" id="KW-1133">Transmembrane helix</keyword>
<dbReference type="Proteomes" id="UP001221757">
    <property type="component" value="Unassembled WGS sequence"/>
</dbReference>
<keyword evidence="3 6" id="KW-0812">Transmembrane</keyword>
<dbReference type="GO" id="GO:0022857">
    <property type="term" value="F:transmembrane transporter activity"/>
    <property type="evidence" value="ECO:0007669"/>
    <property type="project" value="InterPro"/>
</dbReference>
<feature type="non-terminal residue" evidence="8">
    <location>
        <position position="1"/>
    </location>
</feature>
<dbReference type="Gene3D" id="1.20.1250.20">
    <property type="entry name" value="MFS general substrate transporter like domains"/>
    <property type="match status" value="1"/>
</dbReference>
<evidence type="ECO:0000256" key="1">
    <source>
        <dbReference type="ARBA" id="ARBA00004141"/>
    </source>
</evidence>
<evidence type="ECO:0000256" key="4">
    <source>
        <dbReference type="ARBA" id="ARBA00022989"/>
    </source>
</evidence>
<keyword evidence="5 6" id="KW-0472">Membrane</keyword>
<evidence type="ECO:0000256" key="5">
    <source>
        <dbReference type="ARBA" id="ARBA00023136"/>
    </source>
</evidence>
<dbReference type="InterPro" id="IPR011701">
    <property type="entry name" value="MFS"/>
</dbReference>